<protein>
    <submittedName>
        <fullName evidence="2">GNAT family N-acetyltransferase</fullName>
    </submittedName>
</protein>
<dbReference type="Pfam" id="PF13673">
    <property type="entry name" value="Acetyltransf_10"/>
    <property type="match status" value="1"/>
</dbReference>
<keyword evidence="3" id="KW-1185">Reference proteome</keyword>
<dbReference type="Gene3D" id="3.40.630.30">
    <property type="match status" value="1"/>
</dbReference>
<reference evidence="2 3" key="1">
    <citation type="submission" date="2020-04" db="EMBL/GenBank/DDBJ databases">
        <title>Rhodospirillaceae bacterium KN72 isolated from deep sea.</title>
        <authorList>
            <person name="Zhang D.-C."/>
        </authorList>
    </citation>
    <scope>NUCLEOTIDE SEQUENCE [LARGE SCALE GENOMIC DNA]</scope>
    <source>
        <strain evidence="2 3">KN72</strain>
    </source>
</reference>
<dbReference type="SUPFAM" id="SSF55729">
    <property type="entry name" value="Acyl-CoA N-acyltransferases (Nat)"/>
    <property type="match status" value="1"/>
</dbReference>
<feature type="domain" description="N-acetyltransferase" evidence="1">
    <location>
        <begin position="5"/>
        <end position="155"/>
    </location>
</feature>
<dbReference type="RefSeq" id="WP_169624795.1">
    <property type="nucleotide sequence ID" value="NZ_JABBNT010000002.1"/>
</dbReference>
<dbReference type="EMBL" id="JABBNT010000002">
    <property type="protein sequence ID" value="NMM44515.1"/>
    <property type="molecule type" value="Genomic_DNA"/>
</dbReference>
<accession>A0A7Y0DZM4</accession>
<gene>
    <name evidence="2" type="ORF">HH303_08490</name>
</gene>
<dbReference type="Proteomes" id="UP000539372">
    <property type="component" value="Unassembled WGS sequence"/>
</dbReference>
<proteinExistence type="predicted"/>
<evidence type="ECO:0000313" key="2">
    <source>
        <dbReference type="EMBL" id="NMM44515.1"/>
    </source>
</evidence>
<dbReference type="InterPro" id="IPR000182">
    <property type="entry name" value="GNAT_dom"/>
</dbReference>
<dbReference type="InterPro" id="IPR016181">
    <property type="entry name" value="Acyl_CoA_acyltransferase"/>
</dbReference>
<sequence length="156" mass="16210">MTAGVVIRAPHAHEADMLSDMVLRSKASWGYPPDFMAACVDVLRITPEAIAEGAIRVAADAEADVPLGLNKVVCDGDGRAGLDKLFIAPEAMGSGVGALLFDDAAARAKALGATVMTIESDPGAESFYLRMGAIRVGSVASEAIPGRLLPKLEFKL</sequence>
<evidence type="ECO:0000313" key="3">
    <source>
        <dbReference type="Proteomes" id="UP000539372"/>
    </source>
</evidence>
<keyword evidence="2" id="KW-0808">Transferase</keyword>
<name>A0A7Y0DZM4_9PROT</name>
<comment type="caution">
    <text evidence="2">The sequence shown here is derived from an EMBL/GenBank/DDBJ whole genome shotgun (WGS) entry which is preliminary data.</text>
</comment>
<dbReference type="GO" id="GO:0016747">
    <property type="term" value="F:acyltransferase activity, transferring groups other than amino-acyl groups"/>
    <property type="evidence" value="ECO:0007669"/>
    <property type="project" value="InterPro"/>
</dbReference>
<evidence type="ECO:0000259" key="1">
    <source>
        <dbReference type="PROSITE" id="PS51186"/>
    </source>
</evidence>
<dbReference type="AlphaFoldDB" id="A0A7Y0DZM4"/>
<organism evidence="2 3">
    <name type="scientific">Pacificispira spongiicola</name>
    <dbReference type="NCBI Taxonomy" id="2729598"/>
    <lineage>
        <taxon>Bacteria</taxon>
        <taxon>Pseudomonadati</taxon>
        <taxon>Pseudomonadota</taxon>
        <taxon>Alphaproteobacteria</taxon>
        <taxon>Rhodospirillales</taxon>
        <taxon>Rhodospirillaceae</taxon>
        <taxon>Pacificispira</taxon>
    </lineage>
</organism>
<dbReference type="PROSITE" id="PS51186">
    <property type="entry name" value="GNAT"/>
    <property type="match status" value="1"/>
</dbReference>